<evidence type="ECO:0000313" key="2">
    <source>
        <dbReference type="EMBL" id="SEA92708.1"/>
    </source>
</evidence>
<keyword evidence="3" id="KW-1185">Reference proteome</keyword>
<protein>
    <submittedName>
        <fullName evidence="2">Uncharacterized protein</fullName>
    </submittedName>
</protein>
<reference evidence="3" key="1">
    <citation type="submission" date="2016-10" db="EMBL/GenBank/DDBJ databases">
        <authorList>
            <person name="Varghese N."/>
            <person name="Submissions S."/>
        </authorList>
    </citation>
    <scope>NUCLEOTIDE SEQUENCE [LARGE SCALE GENOMIC DNA]</scope>
    <source>
        <strain evidence="3">LMG 24000</strain>
    </source>
</reference>
<organism evidence="2 3">
    <name type="scientific">Paraburkholderia sartisoli</name>
    <dbReference type="NCBI Taxonomy" id="83784"/>
    <lineage>
        <taxon>Bacteria</taxon>
        <taxon>Pseudomonadati</taxon>
        <taxon>Pseudomonadota</taxon>
        <taxon>Betaproteobacteria</taxon>
        <taxon>Burkholderiales</taxon>
        <taxon>Burkholderiaceae</taxon>
        <taxon>Paraburkholderia</taxon>
    </lineage>
</organism>
<dbReference type="Proteomes" id="UP000198638">
    <property type="component" value="Unassembled WGS sequence"/>
</dbReference>
<proteinExistence type="predicted"/>
<accession>A0A1H4F7D2</accession>
<name>A0A1H4F7D2_9BURK</name>
<sequence length="44" mass="4586">MGGVGGVDIWSGPVRPRPSGRWPCSRPGNVFEDAPYAAIVCTVA</sequence>
<dbReference type="EMBL" id="FNRQ01000004">
    <property type="protein sequence ID" value="SEA92708.1"/>
    <property type="molecule type" value="Genomic_DNA"/>
</dbReference>
<gene>
    <name evidence="2" type="ORF">SAMN05192564_104139</name>
</gene>
<feature type="region of interest" description="Disordered" evidence="1">
    <location>
        <begin position="1"/>
        <end position="21"/>
    </location>
</feature>
<dbReference type="STRING" id="83784.SAMN05192564_104139"/>
<dbReference type="AlphaFoldDB" id="A0A1H4F7D2"/>
<evidence type="ECO:0000256" key="1">
    <source>
        <dbReference type="SAM" id="MobiDB-lite"/>
    </source>
</evidence>
<evidence type="ECO:0000313" key="3">
    <source>
        <dbReference type="Proteomes" id="UP000198638"/>
    </source>
</evidence>